<evidence type="ECO:0000256" key="2">
    <source>
        <dbReference type="ARBA" id="ARBA00022679"/>
    </source>
</evidence>
<dbReference type="EC" id="2.1.1.297" evidence="5"/>
<dbReference type="GO" id="GO:0003676">
    <property type="term" value="F:nucleic acid binding"/>
    <property type="evidence" value="ECO:0007669"/>
    <property type="project" value="InterPro"/>
</dbReference>
<protein>
    <recommendedName>
        <fullName evidence="5">Release factor glutamine methyltransferase</fullName>
        <shortName evidence="5">RF MTase</shortName>
        <ecNumber evidence="5">2.1.1.297</ecNumber>
    </recommendedName>
    <alternativeName>
        <fullName evidence="5">N5-glutamine methyltransferase PrmC</fullName>
    </alternativeName>
    <alternativeName>
        <fullName evidence="5">Protein-(glutamine-N5) MTase PrmC</fullName>
    </alternativeName>
    <alternativeName>
        <fullName evidence="5">Protein-glutamine N-methyltransferase PrmC</fullName>
    </alternativeName>
</protein>
<dbReference type="InterPro" id="IPR007848">
    <property type="entry name" value="Small_mtfrase_dom"/>
</dbReference>
<dbReference type="SUPFAM" id="SSF53335">
    <property type="entry name" value="S-adenosyl-L-methionine-dependent methyltransferases"/>
    <property type="match status" value="1"/>
</dbReference>
<evidence type="ECO:0000313" key="8">
    <source>
        <dbReference type="EMBL" id="PCE63661.1"/>
    </source>
</evidence>
<evidence type="ECO:0000256" key="5">
    <source>
        <dbReference type="HAMAP-Rule" id="MF_02126"/>
    </source>
</evidence>
<keyword evidence="9" id="KW-1185">Reference proteome</keyword>
<dbReference type="CDD" id="cd02440">
    <property type="entry name" value="AdoMet_MTases"/>
    <property type="match status" value="1"/>
</dbReference>
<evidence type="ECO:0000259" key="6">
    <source>
        <dbReference type="Pfam" id="PF05175"/>
    </source>
</evidence>
<keyword evidence="2 5" id="KW-0808">Transferase</keyword>
<dbReference type="PROSITE" id="PS00092">
    <property type="entry name" value="N6_MTASE"/>
    <property type="match status" value="1"/>
</dbReference>
<dbReference type="RefSeq" id="WP_097442377.1">
    <property type="nucleotide sequence ID" value="NZ_NBWU01000004.1"/>
</dbReference>
<accession>A0A2A4G5F4</accession>
<keyword evidence="3 5" id="KW-0949">S-adenosyl-L-methionine</keyword>
<dbReference type="InterPro" id="IPR019874">
    <property type="entry name" value="RF_methyltr_PrmC"/>
</dbReference>
<evidence type="ECO:0000259" key="7">
    <source>
        <dbReference type="Pfam" id="PF17827"/>
    </source>
</evidence>
<dbReference type="OrthoDB" id="9800643at2"/>
<dbReference type="PANTHER" id="PTHR18895">
    <property type="entry name" value="HEMK METHYLTRANSFERASE"/>
    <property type="match status" value="1"/>
</dbReference>
<comment type="similarity">
    <text evidence="5">Belongs to the protein N5-glutamine methyltransferase family. PrmC subfamily.</text>
</comment>
<evidence type="ECO:0000256" key="3">
    <source>
        <dbReference type="ARBA" id="ARBA00022691"/>
    </source>
</evidence>
<dbReference type="PANTHER" id="PTHR18895:SF74">
    <property type="entry name" value="MTRF1L RELEASE FACTOR GLUTAMINE METHYLTRANSFERASE"/>
    <property type="match status" value="1"/>
</dbReference>
<evidence type="ECO:0000256" key="1">
    <source>
        <dbReference type="ARBA" id="ARBA00022603"/>
    </source>
</evidence>
<feature type="domain" description="Methyltransferase small" evidence="6">
    <location>
        <begin position="104"/>
        <end position="196"/>
    </location>
</feature>
<dbReference type="Gene3D" id="1.10.8.10">
    <property type="entry name" value="DNA helicase RuvA subunit, C-terminal domain"/>
    <property type="match status" value="1"/>
</dbReference>
<evidence type="ECO:0000256" key="4">
    <source>
        <dbReference type="ARBA" id="ARBA00048391"/>
    </source>
</evidence>
<feature type="binding site" evidence="5">
    <location>
        <position position="188"/>
    </location>
    <ligand>
        <name>S-adenosyl-L-methionine</name>
        <dbReference type="ChEBI" id="CHEBI:59789"/>
    </ligand>
</feature>
<feature type="binding site" evidence="5">
    <location>
        <begin position="121"/>
        <end position="125"/>
    </location>
    <ligand>
        <name>S-adenosyl-L-methionine</name>
        <dbReference type="ChEBI" id="CHEBI:59789"/>
    </ligand>
</feature>
<dbReference type="InterPro" id="IPR004556">
    <property type="entry name" value="HemK-like"/>
</dbReference>
<dbReference type="InterPro" id="IPR029063">
    <property type="entry name" value="SAM-dependent_MTases_sf"/>
</dbReference>
<evidence type="ECO:0000313" key="9">
    <source>
        <dbReference type="Proteomes" id="UP000219559"/>
    </source>
</evidence>
<comment type="catalytic activity">
    <reaction evidence="4 5">
        <text>L-glutaminyl-[peptide chain release factor] + S-adenosyl-L-methionine = N(5)-methyl-L-glutaminyl-[peptide chain release factor] + S-adenosyl-L-homocysteine + H(+)</text>
        <dbReference type="Rhea" id="RHEA:42896"/>
        <dbReference type="Rhea" id="RHEA-COMP:10271"/>
        <dbReference type="Rhea" id="RHEA-COMP:10272"/>
        <dbReference type="ChEBI" id="CHEBI:15378"/>
        <dbReference type="ChEBI" id="CHEBI:30011"/>
        <dbReference type="ChEBI" id="CHEBI:57856"/>
        <dbReference type="ChEBI" id="CHEBI:59789"/>
        <dbReference type="ChEBI" id="CHEBI:61891"/>
        <dbReference type="EC" id="2.1.1.297"/>
    </reaction>
</comment>
<dbReference type="InterPro" id="IPR002052">
    <property type="entry name" value="DNA_methylase_N6_adenine_CS"/>
</dbReference>
<gene>
    <name evidence="5" type="primary">prmC</name>
    <name evidence="8" type="ORF">B7P33_10270</name>
</gene>
<dbReference type="GO" id="GO:0032259">
    <property type="term" value="P:methylation"/>
    <property type="evidence" value="ECO:0007669"/>
    <property type="project" value="UniProtKB-KW"/>
</dbReference>
<feature type="binding site" evidence="5">
    <location>
        <position position="144"/>
    </location>
    <ligand>
        <name>S-adenosyl-L-methionine</name>
        <dbReference type="ChEBI" id="CHEBI:59789"/>
    </ligand>
</feature>
<reference evidence="8 9" key="1">
    <citation type="submission" date="2017-04" db="EMBL/GenBank/DDBJ databases">
        <title>A new member of the family Flavobacteriaceae isolated from ascidians.</title>
        <authorList>
            <person name="Chen L."/>
        </authorList>
    </citation>
    <scope>NUCLEOTIDE SEQUENCE [LARGE SCALE GENOMIC DNA]</scope>
    <source>
        <strain evidence="8 9">HQA918</strain>
    </source>
</reference>
<dbReference type="Pfam" id="PF05175">
    <property type="entry name" value="MTS"/>
    <property type="match status" value="1"/>
</dbReference>
<dbReference type="InterPro" id="IPR050320">
    <property type="entry name" value="N5-glutamine_MTase"/>
</dbReference>
<dbReference type="Gene3D" id="3.40.50.150">
    <property type="entry name" value="Vaccinia Virus protein VP39"/>
    <property type="match status" value="1"/>
</dbReference>
<dbReference type="GO" id="GO:0102559">
    <property type="term" value="F:peptide chain release factor N(5)-glutamine methyltransferase activity"/>
    <property type="evidence" value="ECO:0007669"/>
    <property type="project" value="UniProtKB-EC"/>
</dbReference>
<dbReference type="NCBIfam" id="TIGR00536">
    <property type="entry name" value="hemK_fam"/>
    <property type="match status" value="1"/>
</dbReference>
<proteinExistence type="inferred from homology"/>
<dbReference type="InterPro" id="IPR040758">
    <property type="entry name" value="PrmC_N"/>
</dbReference>
<dbReference type="Proteomes" id="UP000219559">
    <property type="component" value="Unassembled WGS sequence"/>
</dbReference>
<organism evidence="8 9">
    <name type="scientific">Sediminicola luteus</name>
    <dbReference type="NCBI Taxonomy" id="319238"/>
    <lineage>
        <taxon>Bacteria</taxon>
        <taxon>Pseudomonadati</taxon>
        <taxon>Bacteroidota</taxon>
        <taxon>Flavobacteriia</taxon>
        <taxon>Flavobacteriales</taxon>
        <taxon>Flavobacteriaceae</taxon>
        <taxon>Sediminicola</taxon>
    </lineage>
</organism>
<dbReference type="EMBL" id="NBWU01000004">
    <property type="protein sequence ID" value="PCE63661.1"/>
    <property type="molecule type" value="Genomic_DNA"/>
</dbReference>
<feature type="binding site" evidence="5">
    <location>
        <begin position="188"/>
        <end position="191"/>
    </location>
    <ligand>
        <name>substrate</name>
    </ligand>
</feature>
<sequence>MKATELRQFYHKELDPIYGKEEASHFFKLSMEKYCDIVPIDLALQPDIAITKTQEGKMFAALSRLLKHEPIQYILGSAHFMDMDFKVAPGVLIPRPETEELVRMIIEEHQDREKLKVLDIGTGSGCIAIGLSKNLNQAHVTAWDVSEEALQIANQNNDRLQSKVNFEERDVLTFKNKSEATFDIIVSNPPYVRELEKSEIKDNVKLHEPELALFVPDHDPLVFYRAIGQLAKQSLKANGSLYFEINQYLGAETKTLLKDELGFTTVILIPDMFGNDRFLKAYI</sequence>
<dbReference type="AlphaFoldDB" id="A0A2A4G5F4"/>
<comment type="caution">
    <text evidence="5">Lacks conserved residue(s) required for the propagation of feature annotation.</text>
</comment>
<feature type="domain" description="Release factor glutamine methyltransferase N-terminal" evidence="7">
    <location>
        <begin position="21"/>
        <end position="76"/>
    </location>
</feature>
<dbReference type="NCBIfam" id="TIGR03534">
    <property type="entry name" value="RF_mod_PrmC"/>
    <property type="match status" value="1"/>
</dbReference>
<comment type="function">
    <text evidence="5">Methylates the class 1 translation termination release factors RF1/PrfA and RF2/PrfB on the glutamine residue of the universally conserved GGQ motif.</text>
</comment>
<dbReference type="Pfam" id="PF17827">
    <property type="entry name" value="PrmC_N"/>
    <property type="match status" value="1"/>
</dbReference>
<dbReference type="HAMAP" id="MF_02126">
    <property type="entry name" value="RF_methyltr_PrmC"/>
    <property type="match status" value="1"/>
</dbReference>
<keyword evidence="1 5" id="KW-0489">Methyltransferase</keyword>
<name>A0A2A4G5F4_9FLAO</name>
<comment type="caution">
    <text evidence="8">The sequence shown here is derived from an EMBL/GenBank/DDBJ whole genome shotgun (WGS) entry which is preliminary data.</text>
</comment>